<feature type="compositionally biased region" description="Low complexity" evidence="1">
    <location>
        <begin position="12"/>
        <end position="28"/>
    </location>
</feature>
<proteinExistence type="predicted"/>
<feature type="transmembrane region" description="Helical" evidence="2">
    <location>
        <begin position="337"/>
        <end position="357"/>
    </location>
</feature>
<evidence type="ECO:0000313" key="3">
    <source>
        <dbReference type="EMBL" id="KAF2822136.1"/>
    </source>
</evidence>
<keyword evidence="2" id="KW-1133">Transmembrane helix</keyword>
<gene>
    <name evidence="3" type="ORF">CC86DRAFT_96275</name>
</gene>
<feature type="transmembrane region" description="Helical" evidence="2">
    <location>
        <begin position="412"/>
        <end position="432"/>
    </location>
</feature>
<protein>
    <submittedName>
        <fullName evidence="3">Uncharacterized protein</fullName>
    </submittedName>
</protein>
<evidence type="ECO:0000313" key="4">
    <source>
        <dbReference type="Proteomes" id="UP000799424"/>
    </source>
</evidence>
<organism evidence="3 4">
    <name type="scientific">Ophiobolus disseminans</name>
    <dbReference type="NCBI Taxonomy" id="1469910"/>
    <lineage>
        <taxon>Eukaryota</taxon>
        <taxon>Fungi</taxon>
        <taxon>Dikarya</taxon>
        <taxon>Ascomycota</taxon>
        <taxon>Pezizomycotina</taxon>
        <taxon>Dothideomycetes</taxon>
        <taxon>Pleosporomycetidae</taxon>
        <taxon>Pleosporales</taxon>
        <taxon>Pleosporineae</taxon>
        <taxon>Phaeosphaeriaceae</taxon>
        <taxon>Ophiobolus</taxon>
    </lineage>
</organism>
<keyword evidence="4" id="KW-1185">Reference proteome</keyword>
<evidence type="ECO:0000256" key="2">
    <source>
        <dbReference type="SAM" id="Phobius"/>
    </source>
</evidence>
<name>A0A6A6ZMK9_9PLEO</name>
<feature type="transmembrane region" description="Helical" evidence="2">
    <location>
        <begin position="378"/>
        <end position="400"/>
    </location>
</feature>
<accession>A0A6A6ZMK9</accession>
<dbReference type="Proteomes" id="UP000799424">
    <property type="component" value="Unassembled WGS sequence"/>
</dbReference>
<dbReference type="OrthoDB" id="3801569at2759"/>
<dbReference type="AlphaFoldDB" id="A0A6A6ZMK9"/>
<reference evidence="3" key="1">
    <citation type="journal article" date="2020" name="Stud. Mycol.">
        <title>101 Dothideomycetes genomes: a test case for predicting lifestyles and emergence of pathogens.</title>
        <authorList>
            <person name="Haridas S."/>
            <person name="Albert R."/>
            <person name="Binder M."/>
            <person name="Bloem J."/>
            <person name="Labutti K."/>
            <person name="Salamov A."/>
            <person name="Andreopoulos B."/>
            <person name="Baker S."/>
            <person name="Barry K."/>
            <person name="Bills G."/>
            <person name="Bluhm B."/>
            <person name="Cannon C."/>
            <person name="Castanera R."/>
            <person name="Culley D."/>
            <person name="Daum C."/>
            <person name="Ezra D."/>
            <person name="Gonzalez J."/>
            <person name="Henrissat B."/>
            <person name="Kuo A."/>
            <person name="Liang C."/>
            <person name="Lipzen A."/>
            <person name="Lutzoni F."/>
            <person name="Magnuson J."/>
            <person name="Mondo S."/>
            <person name="Nolan M."/>
            <person name="Ohm R."/>
            <person name="Pangilinan J."/>
            <person name="Park H.-J."/>
            <person name="Ramirez L."/>
            <person name="Alfaro M."/>
            <person name="Sun H."/>
            <person name="Tritt A."/>
            <person name="Yoshinaga Y."/>
            <person name="Zwiers L.-H."/>
            <person name="Turgeon B."/>
            <person name="Goodwin S."/>
            <person name="Spatafora J."/>
            <person name="Crous P."/>
            <person name="Grigoriev I."/>
        </authorList>
    </citation>
    <scope>NUCLEOTIDE SEQUENCE</scope>
    <source>
        <strain evidence="3">CBS 113818</strain>
    </source>
</reference>
<feature type="region of interest" description="Disordered" evidence="1">
    <location>
        <begin position="1"/>
        <end position="63"/>
    </location>
</feature>
<keyword evidence="2" id="KW-0472">Membrane</keyword>
<dbReference type="EMBL" id="MU006235">
    <property type="protein sequence ID" value="KAF2822136.1"/>
    <property type="molecule type" value="Genomic_DNA"/>
</dbReference>
<evidence type="ECO:0000256" key="1">
    <source>
        <dbReference type="SAM" id="MobiDB-lite"/>
    </source>
</evidence>
<feature type="transmembrane region" description="Helical" evidence="2">
    <location>
        <begin position="73"/>
        <end position="94"/>
    </location>
</feature>
<sequence>MKVETTNTPEHYATSDYATDSSSTATTSEIPAKMDQAIKSSTSKTGQRPVKISKPRQPPNGFFAKTKRVHSRIIVLVVCLAYIATMFTTLHVGLQEISSSLKPRVENSRMEMQAQGNLRYRQKMLSSQLDDLEDKQLRTSYTETYEDCLARGLKQADANLFGLGFQYPNIRERSMEWATNNCKRLMYAPQVLQPTPQQVVLTQWARTTHEARRILEDVFEKTVDMVNSAWVRCIKVLETRTPNVTVTPVDTKVPVYQSLVIRRRRRPEMPFGFSLDCEASPCRLTYSETSSDKAFVAHDELMHRVLKFDGLSTFYAKTNFHRDIVASLARFFVPLELLFMAVYGAMSLYLMNILRAIEAKNMKLLMADFRPFVTKEECHALELWTIQACMVLIRTMLVGIEDDAKQQDAKFYLVMGLVLMAYGISMLIKLVLNLDYVLKIHTAVTDIHTTLTSMKKDLQTPAAAKASKKPKMDGMHVAPVAQPSAQAFPTRPEPVSLATTDQEDVEATVEVHEQTQYSDYAESGSDSDFDGEPFVDLAGGITPTTEEAGADIVVVDA</sequence>
<keyword evidence="2" id="KW-0812">Transmembrane</keyword>